<dbReference type="Gene3D" id="1.25.10.10">
    <property type="entry name" value="Leucine-rich Repeat Variant"/>
    <property type="match status" value="1"/>
</dbReference>
<dbReference type="InterPro" id="IPR011989">
    <property type="entry name" value="ARM-like"/>
</dbReference>
<proteinExistence type="predicted"/>
<sequence>MAKSLRCKDPFVPVIDRLCMIKRFQLSSWSHQLVKQIQHLESLPEIATVILDSLDECMKVSEHVLDEDQTDLFLKTIMNVLQKISSLSKSRVGAIEGINQTLPDEENGEEQKVYEKILWAGKKLATEETVNQMIKQLKLHRRRSPHSTWRSIMLSLELHLQKKLESMLSS</sequence>
<protein>
    <submittedName>
        <fullName evidence="1">Uncharacterized protein</fullName>
    </submittedName>
</protein>
<organism evidence="1">
    <name type="scientific">Salix viminalis</name>
    <name type="common">Common osier</name>
    <name type="synonym">Basket willow</name>
    <dbReference type="NCBI Taxonomy" id="40686"/>
    <lineage>
        <taxon>Eukaryota</taxon>
        <taxon>Viridiplantae</taxon>
        <taxon>Streptophyta</taxon>
        <taxon>Embryophyta</taxon>
        <taxon>Tracheophyta</taxon>
        <taxon>Spermatophyta</taxon>
        <taxon>Magnoliopsida</taxon>
        <taxon>eudicotyledons</taxon>
        <taxon>Gunneridae</taxon>
        <taxon>Pentapetalae</taxon>
        <taxon>rosids</taxon>
        <taxon>fabids</taxon>
        <taxon>Malpighiales</taxon>
        <taxon>Salicaceae</taxon>
        <taxon>Saliceae</taxon>
        <taxon>Salix</taxon>
    </lineage>
</organism>
<name>A0A6N2N706_SALVM</name>
<reference evidence="1" key="1">
    <citation type="submission" date="2019-03" db="EMBL/GenBank/DDBJ databases">
        <authorList>
            <person name="Mank J."/>
            <person name="Almeida P."/>
        </authorList>
    </citation>
    <scope>NUCLEOTIDE SEQUENCE</scope>
    <source>
        <strain evidence="1">78183</strain>
    </source>
</reference>
<dbReference type="EMBL" id="CAADRP010002163">
    <property type="protein sequence ID" value="VFU62769.1"/>
    <property type="molecule type" value="Genomic_DNA"/>
</dbReference>
<gene>
    <name evidence="1" type="ORF">SVIM_LOCUS475037</name>
</gene>
<accession>A0A6N2N706</accession>
<dbReference type="AlphaFoldDB" id="A0A6N2N706"/>
<evidence type="ECO:0000313" key="1">
    <source>
        <dbReference type="EMBL" id="VFU62769.1"/>
    </source>
</evidence>